<evidence type="ECO:0000313" key="1">
    <source>
        <dbReference type="EMBL" id="RZS59243.1"/>
    </source>
</evidence>
<organism evidence="1 2">
    <name type="scientific">Microcella putealis</name>
    <dbReference type="NCBI Taxonomy" id="337005"/>
    <lineage>
        <taxon>Bacteria</taxon>
        <taxon>Bacillati</taxon>
        <taxon>Actinomycetota</taxon>
        <taxon>Actinomycetes</taxon>
        <taxon>Micrococcales</taxon>
        <taxon>Microbacteriaceae</taxon>
        <taxon>Microcella</taxon>
    </lineage>
</organism>
<name>A0A4Q7LXG7_9MICO</name>
<gene>
    <name evidence="1" type="ORF">EV141_0462</name>
</gene>
<reference evidence="1 2" key="1">
    <citation type="journal article" date="2015" name="Stand. Genomic Sci.">
        <title>Genomic Encyclopedia of Bacterial and Archaeal Type Strains, Phase III: the genomes of soil and plant-associated and newly described type strains.</title>
        <authorList>
            <person name="Whitman W.B."/>
            <person name="Woyke T."/>
            <person name="Klenk H.P."/>
            <person name="Zhou Y."/>
            <person name="Lilburn T.G."/>
            <person name="Beck B.J."/>
            <person name="De Vos P."/>
            <person name="Vandamme P."/>
            <person name="Eisen J.A."/>
            <person name="Garrity G."/>
            <person name="Hugenholtz P."/>
            <person name="Kyrpides N.C."/>
        </authorList>
    </citation>
    <scope>NUCLEOTIDE SEQUENCE [LARGE SCALE GENOMIC DNA]</scope>
    <source>
        <strain evidence="1 2">CV2</strain>
    </source>
</reference>
<keyword evidence="2" id="KW-1185">Reference proteome</keyword>
<dbReference type="InterPro" id="IPR036249">
    <property type="entry name" value="Thioredoxin-like_sf"/>
</dbReference>
<evidence type="ECO:0000313" key="2">
    <source>
        <dbReference type="Proteomes" id="UP000293519"/>
    </source>
</evidence>
<dbReference type="EMBL" id="SGWW01000001">
    <property type="protein sequence ID" value="RZS59243.1"/>
    <property type="molecule type" value="Genomic_DNA"/>
</dbReference>
<proteinExistence type="predicted"/>
<dbReference type="Proteomes" id="UP000293519">
    <property type="component" value="Unassembled WGS sequence"/>
</dbReference>
<dbReference type="Gene3D" id="3.40.30.10">
    <property type="entry name" value="Glutaredoxin"/>
    <property type="match status" value="1"/>
</dbReference>
<dbReference type="SUPFAM" id="SSF52833">
    <property type="entry name" value="Thioredoxin-like"/>
    <property type="match status" value="1"/>
</dbReference>
<protein>
    <submittedName>
        <fullName evidence="1">Glutaredoxin</fullName>
    </submittedName>
</protein>
<dbReference type="AlphaFoldDB" id="A0A4Q7LXG7"/>
<dbReference type="CDD" id="cd02947">
    <property type="entry name" value="TRX_family"/>
    <property type="match status" value="1"/>
</dbReference>
<comment type="caution">
    <text evidence="1">The sequence shown here is derived from an EMBL/GenBank/DDBJ whole genome shotgun (WGS) entry which is preliminary data.</text>
</comment>
<accession>A0A4Q7LXG7</accession>
<sequence>MGERLVRFSQLLGFRHALFTRRSRNGPPYDEGVRLELYTSAFCDPCHRAREVVAEAQRLVPALEVDERDVAAHQQRAAELGIRSTPTTVIYDADGGEYLRAEGVPTLPRLLTALAGVAD</sequence>